<dbReference type="RefSeq" id="WP_154825105.1">
    <property type="nucleotide sequence ID" value="NZ_JACRTL010000002.1"/>
</dbReference>
<protein>
    <submittedName>
        <fullName evidence="2">TIGR03915 family putative DNA repair protein</fullName>
    </submittedName>
</protein>
<dbReference type="InterPro" id="IPR025404">
    <property type="entry name" value="DUF4130"/>
</dbReference>
<comment type="caution">
    <text evidence="2">The sequence shown here is derived from an EMBL/GenBank/DDBJ whole genome shotgun (WGS) entry which is preliminary data.</text>
</comment>
<evidence type="ECO:0000259" key="1">
    <source>
        <dbReference type="Pfam" id="PF13566"/>
    </source>
</evidence>
<name>A0A8J6TPN1_9FIRM</name>
<organism evidence="2 3">
    <name type="scientific">Massiliimalia timonensis</name>
    <dbReference type="NCBI Taxonomy" id="1987501"/>
    <lineage>
        <taxon>Bacteria</taxon>
        <taxon>Bacillati</taxon>
        <taxon>Bacillota</taxon>
        <taxon>Clostridia</taxon>
        <taxon>Eubacteriales</taxon>
        <taxon>Oscillospiraceae</taxon>
        <taxon>Massiliimalia</taxon>
    </lineage>
</organism>
<feature type="domain" description="DUF4130" evidence="1">
    <location>
        <begin position="87"/>
        <end position="246"/>
    </location>
</feature>
<gene>
    <name evidence="2" type="ORF">H8702_04375</name>
</gene>
<dbReference type="EMBL" id="JACRTL010000002">
    <property type="protein sequence ID" value="MBC8610359.1"/>
    <property type="molecule type" value="Genomic_DNA"/>
</dbReference>
<dbReference type="Pfam" id="PF13566">
    <property type="entry name" value="DUF4130"/>
    <property type="match status" value="1"/>
</dbReference>
<keyword evidence="3" id="KW-1185">Reference proteome</keyword>
<dbReference type="InterPro" id="IPR023875">
    <property type="entry name" value="DNA_repair_put"/>
</dbReference>
<sequence length="267" mass="31534">MFDRADVTYRYDGSFEGMLCCVFESFARRELPASVAPPDRGQLTFTPEVWIETDPEHARRVFASVSKKISKAAAQLVSDIFLSCMEEKELALIRFLRLGYRYGAAVMDMLADDTVNALYRAQLYLKNESHLTLEFLRFSEIKGVLIAQIEPQNFVLPKIQEHFCARFSGERFLIYDRPHQAMLAYQPFEARIFSVEGFELPKAEEEEQLYRDLWQHYYDSIAIKERENPVCRRNHMPKRYWNCMTEFQNLPREARRTLKNREETLLK</sequence>
<proteinExistence type="predicted"/>
<accession>A0A8J6TPN1</accession>
<dbReference type="NCBIfam" id="TIGR03915">
    <property type="entry name" value="SAM_7_link_chp"/>
    <property type="match status" value="1"/>
</dbReference>
<evidence type="ECO:0000313" key="2">
    <source>
        <dbReference type="EMBL" id="MBC8610359.1"/>
    </source>
</evidence>
<reference evidence="2" key="1">
    <citation type="submission" date="2020-08" db="EMBL/GenBank/DDBJ databases">
        <title>Genome public.</title>
        <authorList>
            <person name="Liu C."/>
            <person name="Sun Q."/>
        </authorList>
    </citation>
    <scope>NUCLEOTIDE SEQUENCE</scope>
    <source>
        <strain evidence="2">NSJ-15</strain>
    </source>
</reference>
<dbReference type="Proteomes" id="UP000632659">
    <property type="component" value="Unassembled WGS sequence"/>
</dbReference>
<evidence type="ECO:0000313" key="3">
    <source>
        <dbReference type="Proteomes" id="UP000632659"/>
    </source>
</evidence>
<dbReference type="AlphaFoldDB" id="A0A8J6TPN1"/>